<dbReference type="Proteomes" id="UP000011864">
    <property type="component" value="Chromosome"/>
</dbReference>
<evidence type="ECO:0008006" key="3">
    <source>
        <dbReference type="Google" id="ProtNLM"/>
    </source>
</evidence>
<reference evidence="1 2" key="1">
    <citation type="journal article" date="2013" name="Genome Announc.">
        <title>Complete Genome Sequence of Glaciecola psychrophila Strain 170T.</title>
        <authorList>
            <person name="Yin J."/>
            <person name="Chen J."/>
            <person name="Liu G."/>
            <person name="Yu Y."/>
            <person name="Song L."/>
            <person name="Wang X."/>
            <person name="Qu X."/>
        </authorList>
    </citation>
    <scope>NUCLEOTIDE SEQUENCE [LARGE SCALE GENOMIC DNA]</scope>
    <source>
        <strain evidence="1 2">170</strain>
    </source>
</reference>
<dbReference type="OrthoDB" id="5769598at2"/>
<dbReference type="STRING" id="1129794.C427_5161"/>
<dbReference type="NCBIfam" id="TIGR01965">
    <property type="entry name" value="VCBS_repeat"/>
    <property type="match status" value="1"/>
</dbReference>
<dbReference type="PROSITE" id="PS51257">
    <property type="entry name" value="PROKAR_LIPOPROTEIN"/>
    <property type="match status" value="1"/>
</dbReference>
<evidence type="ECO:0000313" key="1">
    <source>
        <dbReference type="EMBL" id="AGH47260.1"/>
    </source>
</evidence>
<gene>
    <name evidence="1" type="ORF">C427_5161</name>
</gene>
<proteinExistence type="predicted"/>
<dbReference type="RefSeq" id="WP_007638056.1">
    <property type="nucleotide sequence ID" value="NC_020514.1"/>
</dbReference>
<dbReference type="eggNOG" id="COG2931">
    <property type="taxonomic scope" value="Bacteria"/>
</dbReference>
<organism evidence="1 2">
    <name type="scientific">Paraglaciecola psychrophila 170</name>
    <dbReference type="NCBI Taxonomy" id="1129794"/>
    <lineage>
        <taxon>Bacteria</taxon>
        <taxon>Pseudomonadati</taxon>
        <taxon>Pseudomonadota</taxon>
        <taxon>Gammaproteobacteria</taxon>
        <taxon>Alteromonadales</taxon>
        <taxon>Alteromonadaceae</taxon>
        <taxon>Paraglaciecola</taxon>
    </lineage>
</organism>
<dbReference type="Pfam" id="PF17963">
    <property type="entry name" value="Big_9"/>
    <property type="match status" value="1"/>
</dbReference>
<sequence>MHFTKINTYLALSIGAMLMGCGDSYDDDAAAVNTAPVAVSIDLITQADVAIVDMLSGTDADGDSLSFAIAEAPTRGTLTIDTDGSFTYQPNATVTGTDSFSFTVSDVSSQYASASDTATVNITIEKQIVSFSSYSRAVFAQNETDTPLPTNGRDFTQDVINPNAYDDLLIAQ</sequence>
<keyword evidence="2" id="KW-1185">Reference proteome</keyword>
<dbReference type="EMBL" id="CP003837">
    <property type="protein sequence ID" value="AGH47260.1"/>
    <property type="molecule type" value="Genomic_DNA"/>
</dbReference>
<dbReference type="HOGENOM" id="CLU_1438316_0_0_6"/>
<evidence type="ECO:0000313" key="2">
    <source>
        <dbReference type="Proteomes" id="UP000011864"/>
    </source>
</evidence>
<dbReference type="InterPro" id="IPR010221">
    <property type="entry name" value="VCBS_dom"/>
</dbReference>
<dbReference type="KEGG" id="gps:C427_5161"/>
<dbReference type="Gene3D" id="2.60.40.2810">
    <property type="match status" value="1"/>
</dbReference>
<dbReference type="PATRIC" id="fig|1129794.4.peg.5146"/>
<name>K7AR41_9ALTE</name>
<accession>K7AR41</accession>
<protein>
    <recommendedName>
        <fullName evidence="3">Cadherin domain-containing protein</fullName>
    </recommendedName>
</protein>
<dbReference type="AlphaFoldDB" id="K7AR41"/>